<feature type="region of interest" description="Disordered" evidence="2">
    <location>
        <begin position="1"/>
        <end position="34"/>
    </location>
</feature>
<evidence type="ECO:0000313" key="4">
    <source>
        <dbReference type="Proteomes" id="UP000308671"/>
    </source>
</evidence>
<dbReference type="EMBL" id="PQXL01000113">
    <property type="protein sequence ID" value="THV51381.1"/>
    <property type="molecule type" value="Genomic_DNA"/>
</dbReference>
<dbReference type="Proteomes" id="UP000308671">
    <property type="component" value="Unassembled WGS sequence"/>
</dbReference>
<evidence type="ECO:0000256" key="2">
    <source>
        <dbReference type="SAM" id="MobiDB-lite"/>
    </source>
</evidence>
<evidence type="ECO:0000256" key="1">
    <source>
        <dbReference type="SAM" id="Coils"/>
    </source>
</evidence>
<keyword evidence="1" id="KW-0175">Coiled coil</keyword>
<proteinExistence type="predicted"/>
<keyword evidence="4" id="KW-1185">Reference proteome</keyword>
<sequence length="534" mass="60174">MPAAKKARLSDEEKPKDNVPKGNKSTPKVQGSISAIDPDVQADVSSAPPALHQLLQCFSEEQIALVLSILKAKPDEISIKDCLIELRESIKLEESQSNRIVDSGEFWKRQFESQCFHIDELETRVANQCIHIDELQTRIASMASSSEDAEEEGIPSIAQRSSECHKDQLMKPAKSKKRNRYDSLDTIPDENNETGTDALALAYNHDHMMVATYLYRINQVRRSLHVEPASTSCRKFIELSWKAISDCIPKYIGVRETNYYTKDVKCLAYLMSEIVECHKSCVEVSTEHYKTIAGRELVRKSNIVHSLCSFFDKTLNEMDMCITKTKLLIRPGNSISDRVEISADNDEPIMARFVANLIINILRKINWKKENDLHKQIIEGILAMILNHVGRLISCIIFKEDVAASKLPGNITSEEPPLRLTKNESSLKSKYLIHILEIALKIQSEILGAGPAEEVLQKAKRKIQNILKNSIIGGGLSGLKMPDQIAEEPIDIPELKELERYGEEWTVQCVFTMIEVDEDEEDEEARGSGEVIVG</sequence>
<protein>
    <submittedName>
        <fullName evidence="3">Uncharacterized protein</fullName>
    </submittedName>
</protein>
<feature type="compositionally biased region" description="Basic and acidic residues" evidence="2">
    <location>
        <begin position="8"/>
        <end position="19"/>
    </location>
</feature>
<dbReference type="AlphaFoldDB" id="A0A4S8R2Z2"/>
<feature type="compositionally biased region" description="Polar residues" evidence="2">
    <location>
        <begin position="23"/>
        <end position="33"/>
    </location>
</feature>
<accession>A0A4S8R2Z2</accession>
<dbReference type="OrthoDB" id="202825at2759"/>
<gene>
    <name evidence="3" type="ORF">BGAL_0113g00250</name>
</gene>
<name>A0A4S8R2Z2_9HELO</name>
<feature type="coiled-coil region" evidence="1">
    <location>
        <begin position="118"/>
        <end position="152"/>
    </location>
</feature>
<evidence type="ECO:0000313" key="3">
    <source>
        <dbReference type="EMBL" id="THV51381.1"/>
    </source>
</evidence>
<reference evidence="3 4" key="1">
    <citation type="submission" date="2017-12" db="EMBL/GenBank/DDBJ databases">
        <title>Comparative genomics of Botrytis spp.</title>
        <authorList>
            <person name="Valero-Jimenez C.A."/>
            <person name="Tapia P."/>
            <person name="Veloso J."/>
            <person name="Silva-Moreno E."/>
            <person name="Staats M."/>
            <person name="Valdes J.H."/>
            <person name="Van Kan J.A.L."/>
        </authorList>
    </citation>
    <scope>NUCLEOTIDE SEQUENCE [LARGE SCALE GENOMIC DNA]</scope>
    <source>
        <strain evidence="3 4">MUCL435</strain>
    </source>
</reference>
<organism evidence="3 4">
    <name type="scientific">Botrytis galanthina</name>
    <dbReference type="NCBI Taxonomy" id="278940"/>
    <lineage>
        <taxon>Eukaryota</taxon>
        <taxon>Fungi</taxon>
        <taxon>Dikarya</taxon>
        <taxon>Ascomycota</taxon>
        <taxon>Pezizomycotina</taxon>
        <taxon>Leotiomycetes</taxon>
        <taxon>Helotiales</taxon>
        <taxon>Sclerotiniaceae</taxon>
        <taxon>Botrytis</taxon>
    </lineage>
</organism>
<comment type="caution">
    <text evidence="3">The sequence shown here is derived from an EMBL/GenBank/DDBJ whole genome shotgun (WGS) entry which is preliminary data.</text>
</comment>